<dbReference type="AlphaFoldDB" id="A5CLJ0"/>
<gene>
    <name evidence="8" type="ordered locus">pCM1_0007</name>
</gene>
<reference evidence="8 9" key="1">
    <citation type="journal article" date="2008" name="J. Bacteriol.">
        <title>The genome sequence of the tomato-pathogenic actinomycete Clavibacter michiganensis subsp. michiganensis NCPPB382 reveals a large island involved in pathogenicity.</title>
        <authorList>
            <person name="Gartemann K.H."/>
            <person name="Abt B."/>
            <person name="Bekel T."/>
            <person name="Burger A."/>
            <person name="Engemann J."/>
            <person name="Flugel M."/>
            <person name="Gaigalat L."/>
            <person name="Goesmann A."/>
            <person name="Grafen I."/>
            <person name="Kalinowski J."/>
            <person name="Kaup O."/>
            <person name="Kirchner O."/>
            <person name="Krause L."/>
            <person name="Linke B."/>
            <person name="McHardy A."/>
            <person name="Meyer F."/>
            <person name="Pohle S."/>
            <person name="Ruckert C."/>
            <person name="Schneiker S."/>
            <person name="Zellermann E.M."/>
            <person name="Puhler A."/>
            <person name="Eichenlaub R."/>
            <person name="Kaiser O."/>
            <person name="Bartels D."/>
        </authorList>
    </citation>
    <scope>NUCLEOTIDE SEQUENCE [LARGE SCALE GENOMIC DNA]</scope>
    <source>
        <strain evidence="8 9">NCPPB 382</strain>
    </source>
</reference>
<evidence type="ECO:0000256" key="1">
    <source>
        <dbReference type="ARBA" id="ARBA00004651"/>
    </source>
</evidence>
<keyword evidence="4 6" id="KW-1133">Transmembrane helix</keyword>
<keyword evidence="9" id="KW-1185">Reference proteome</keyword>
<geneLocation type="plasmid" evidence="8 9">
    <name>pCM1</name>
</geneLocation>
<evidence type="ECO:0000256" key="3">
    <source>
        <dbReference type="ARBA" id="ARBA00022692"/>
    </source>
</evidence>
<evidence type="ECO:0000256" key="5">
    <source>
        <dbReference type="ARBA" id="ARBA00023136"/>
    </source>
</evidence>
<protein>
    <recommendedName>
        <fullName evidence="7">Cardiolipin synthase N-terminal domain-containing protein</fullName>
    </recommendedName>
</protein>
<name>A5CLJ0_CLAM3</name>
<dbReference type="OrthoDB" id="4468841at2"/>
<feature type="domain" description="Cardiolipin synthase N-terminal" evidence="7">
    <location>
        <begin position="27"/>
        <end position="68"/>
    </location>
</feature>
<dbReference type="Proteomes" id="UP000001564">
    <property type="component" value="Plasmid pCM1"/>
</dbReference>
<evidence type="ECO:0000313" key="9">
    <source>
        <dbReference type="Proteomes" id="UP000001564"/>
    </source>
</evidence>
<evidence type="ECO:0000256" key="6">
    <source>
        <dbReference type="SAM" id="Phobius"/>
    </source>
</evidence>
<evidence type="ECO:0000256" key="2">
    <source>
        <dbReference type="ARBA" id="ARBA00022475"/>
    </source>
</evidence>
<keyword evidence="2" id="KW-1003">Cell membrane</keyword>
<feature type="transmembrane region" description="Helical" evidence="6">
    <location>
        <begin position="46"/>
        <end position="66"/>
    </location>
</feature>
<evidence type="ECO:0000256" key="4">
    <source>
        <dbReference type="ARBA" id="ARBA00022989"/>
    </source>
</evidence>
<evidence type="ECO:0000313" key="8">
    <source>
        <dbReference type="EMBL" id="CAM98460.1"/>
    </source>
</evidence>
<keyword evidence="8" id="KW-0614">Plasmid</keyword>
<dbReference type="EMBL" id="AM711865">
    <property type="protein sequence ID" value="CAM98460.1"/>
    <property type="molecule type" value="Genomic_DNA"/>
</dbReference>
<dbReference type="HOGENOM" id="CLU_2664482_0_0_11"/>
<dbReference type="GO" id="GO:0005886">
    <property type="term" value="C:plasma membrane"/>
    <property type="evidence" value="ECO:0007669"/>
    <property type="project" value="UniProtKB-SubCell"/>
</dbReference>
<accession>A5CLJ0</accession>
<dbReference type="InterPro" id="IPR027379">
    <property type="entry name" value="CLS_N"/>
</dbReference>
<dbReference type="KEGG" id="cmi:pCM1_0007"/>
<proteinExistence type="predicted"/>
<dbReference type="Pfam" id="PF13396">
    <property type="entry name" value="PLDc_N"/>
    <property type="match status" value="1"/>
</dbReference>
<keyword evidence="3 6" id="KW-0812">Transmembrane</keyword>
<feature type="transmembrane region" description="Helical" evidence="6">
    <location>
        <begin position="12"/>
        <end position="34"/>
    </location>
</feature>
<organism evidence="8 9">
    <name type="scientific">Clavibacter michiganensis subsp. michiganensis (strain NCPPB 382)</name>
    <dbReference type="NCBI Taxonomy" id="443906"/>
    <lineage>
        <taxon>Bacteria</taxon>
        <taxon>Bacillati</taxon>
        <taxon>Actinomycetota</taxon>
        <taxon>Actinomycetes</taxon>
        <taxon>Micrococcales</taxon>
        <taxon>Microbacteriaceae</taxon>
        <taxon>Clavibacter</taxon>
    </lineage>
</organism>
<comment type="subcellular location">
    <subcellularLocation>
        <location evidence="1">Cell membrane</location>
        <topology evidence="1">Multi-pass membrane protein</topology>
    </subcellularLocation>
</comment>
<keyword evidence="5 6" id="KW-0472">Membrane</keyword>
<evidence type="ECO:0000259" key="7">
    <source>
        <dbReference type="Pfam" id="PF13396"/>
    </source>
</evidence>
<sequence length="75" mass="7735">MDGLPPGFAIMSTINLVVALIALAGLVVGVISLARNHRRMSAGVTALWAAIVILVPILGPIAWFAIGRSSVGRTT</sequence>